<sequence>MPFATTRDGTRLRWKELGQGRPVMLIHGWPLSADSWDPIMIALADSGYRAVAYDRRGFGHSDHAPTGYDYDTFADDLADVMADAGVEVDAALVGFSMGGGEVARYLSRHGGRGVSQAVLIASVVPYMLKTDDNPDGVPQSTFDQMTAGMKKDFRHFFTGFFEDFYGDGVLVNKVSQEEKDWAWRTAMHASQYATLKAAEAFATTDFRPDLASFTMPTLVIHGTKDVTVPIDATARAVAKAVPGATLVEYGGEPHAVFATQTERLAKDLVAFLDQGGRSGGAA</sequence>
<dbReference type="GO" id="GO:0016787">
    <property type="term" value="F:hydrolase activity"/>
    <property type="evidence" value="ECO:0007669"/>
    <property type="project" value="UniProtKB-KW"/>
</dbReference>
<evidence type="ECO:0000256" key="1">
    <source>
        <dbReference type="ARBA" id="ARBA00038128"/>
    </source>
</evidence>
<feature type="domain" description="AB hydrolase-1" evidence="2">
    <location>
        <begin position="22"/>
        <end position="258"/>
    </location>
</feature>
<dbReference type="Pfam" id="PF00561">
    <property type="entry name" value="Abhydrolase_1"/>
    <property type="match status" value="1"/>
</dbReference>
<proteinExistence type="inferred from homology"/>
<comment type="caution">
    <text evidence="3">The sequence shown here is derived from an EMBL/GenBank/DDBJ whole genome shotgun (WGS) entry which is preliminary data.</text>
</comment>
<evidence type="ECO:0000313" key="4">
    <source>
        <dbReference type="Proteomes" id="UP000439522"/>
    </source>
</evidence>
<evidence type="ECO:0000313" key="3">
    <source>
        <dbReference type="EMBL" id="MXO73978.1"/>
    </source>
</evidence>
<dbReference type="Proteomes" id="UP000439522">
    <property type="component" value="Unassembled WGS sequence"/>
</dbReference>
<dbReference type="FunFam" id="3.40.50.1820:FF:000205">
    <property type="entry name" value="Non-haem bromoperoxidase BPO-A2"/>
    <property type="match status" value="1"/>
</dbReference>
<dbReference type="InterPro" id="IPR000073">
    <property type="entry name" value="AB_hydrolase_1"/>
</dbReference>
<keyword evidence="4" id="KW-1185">Reference proteome</keyword>
<dbReference type="PANTHER" id="PTHR43433">
    <property type="entry name" value="HYDROLASE, ALPHA/BETA FOLD FAMILY PROTEIN"/>
    <property type="match status" value="1"/>
</dbReference>
<dbReference type="AlphaFoldDB" id="A0A6I4TC50"/>
<dbReference type="RefSeq" id="WP_160609777.1">
    <property type="nucleotide sequence ID" value="NZ_WTZA01000001.1"/>
</dbReference>
<keyword evidence="3" id="KW-0378">Hydrolase</keyword>
<name>A0A6I4TC50_9SPHN</name>
<dbReference type="PANTHER" id="PTHR43433:SF4">
    <property type="entry name" value="NON-HEME CHLOROPEROXIDASE-RELATED"/>
    <property type="match status" value="1"/>
</dbReference>
<gene>
    <name evidence="3" type="ORF">GRI40_01920</name>
</gene>
<dbReference type="OrthoDB" id="9779853at2"/>
<dbReference type="PRINTS" id="PR00412">
    <property type="entry name" value="EPOXHYDRLASE"/>
</dbReference>
<comment type="similarity">
    <text evidence="1">Belongs to the AB hydrolase superfamily. Bacterial non-heme haloperoxidase / perhydrolase family.</text>
</comment>
<dbReference type="EMBL" id="WTZA01000001">
    <property type="protein sequence ID" value="MXO73978.1"/>
    <property type="molecule type" value="Genomic_DNA"/>
</dbReference>
<dbReference type="SUPFAM" id="SSF53474">
    <property type="entry name" value="alpha/beta-Hydrolases"/>
    <property type="match status" value="1"/>
</dbReference>
<dbReference type="PRINTS" id="PR00111">
    <property type="entry name" value="ABHYDROLASE"/>
</dbReference>
<dbReference type="Gene3D" id="3.40.50.1820">
    <property type="entry name" value="alpha/beta hydrolase"/>
    <property type="match status" value="1"/>
</dbReference>
<organism evidence="3 4">
    <name type="scientific">Tsuneonella aeria</name>
    <dbReference type="NCBI Taxonomy" id="1837929"/>
    <lineage>
        <taxon>Bacteria</taxon>
        <taxon>Pseudomonadati</taxon>
        <taxon>Pseudomonadota</taxon>
        <taxon>Alphaproteobacteria</taxon>
        <taxon>Sphingomonadales</taxon>
        <taxon>Erythrobacteraceae</taxon>
        <taxon>Tsuneonella</taxon>
    </lineage>
</organism>
<dbReference type="InterPro" id="IPR050471">
    <property type="entry name" value="AB_hydrolase"/>
</dbReference>
<accession>A0A6I4TC50</accession>
<protein>
    <submittedName>
        <fullName evidence="3">Alpha/beta fold hydrolase</fullName>
    </submittedName>
</protein>
<reference evidence="3 4" key="1">
    <citation type="submission" date="2019-12" db="EMBL/GenBank/DDBJ databases">
        <title>Genomic-based taxomic classification of the family Erythrobacteraceae.</title>
        <authorList>
            <person name="Xu L."/>
        </authorList>
    </citation>
    <scope>NUCLEOTIDE SEQUENCE [LARGE SCALE GENOMIC DNA]</scope>
    <source>
        <strain evidence="3 4">100921-2</strain>
    </source>
</reference>
<dbReference type="InterPro" id="IPR029058">
    <property type="entry name" value="AB_hydrolase_fold"/>
</dbReference>
<evidence type="ECO:0000259" key="2">
    <source>
        <dbReference type="Pfam" id="PF00561"/>
    </source>
</evidence>
<dbReference type="InterPro" id="IPR000639">
    <property type="entry name" value="Epox_hydrolase-like"/>
</dbReference>